<dbReference type="InterPro" id="IPR021719">
    <property type="entry name" value="Prot_inh_I78"/>
</dbReference>
<evidence type="ECO:0000313" key="1">
    <source>
        <dbReference type="EMBL" id="SFR59134.1"/>
    </source>
</evidence>
<gene>
    <name evidence="1" type="ORF">SAMN04488005_3090</name>
</gene>
<dbReference type="Pfam" id="PF11720">
    <property type="entry name" value="Inhibitor_I78"/>
    <property type="match status" value="1"/>
</dbReference>
<organism evidence="1 2">
    <name type="scientific">Yoonia tamlensis</name>
    <dbReference type="NCBI Taxonomy" id="390270"/>
    <lineage>
        <taxon>Bacteria</taxon>
        <taxon>Pseudomonadati</taxon>
        <taxon>Pseudomonadota</taxon>
        <taxon>Alphaproteobacteria</taxon>
        <taxon>Rhodobacterales</taxon>
        <taxon>Paracoccaceae</taxon>
        <taxon>Yoonia</taxon>
    </lineage>
</organism>
<dbReference type="Gene3D" id="3.30.10.10">
    <property type="entry name" value="Trypsin Inhibitor V, subunit A"/>
    <property type="match status" value="1"/>
</dbReference>
<dbReference type="PANTHER" id="PTHR39600:SF1">
    <property type="entry name" value="PEPTIDASE INHIBITOR I78 FAMILY PROTEIN"/>
    <property type="match status" value="1"/>
</dbReference>
<dbReference type="Proteomes" id="UP000199478">
    <property type="component" value="Unassembled WGS sequence"/>
</dbReference>
<dbReference type="EMBL" id="FOYP01000003">
    <property type="protein sequence ID" value="SFR59134.1"/>
    <property type="molecule type" value="Genomic_DNA"/>
</dbReference>
<reference evidence="2" key="1">
    <citation type="submission" date="2016-10" db="EMBL/GenBank/DDBJ databases">
        <authorList>
            <person name="Varghese N."/>
            <person name="Submissions S."/>
        </authorList>
    </citation>
    <scope>NUCLEOTIDE SEQUENCE [LARGE SCALE GENOMIC DNA]</scope>
    <source>
        <strain evidence="2">DSM 26879</strain>
    </source>
</reference>
<dbReference type="RefSeq" id="WP_090201675.1">
    <property type="nucleotide sequence ID" value="NZ_FOYP01000003.1"/>
</dbReference>
<dbReference type="STRING" id="390270.SAMN04488005_3090"/>
<dbReference type="OrthoDB" id="8724542at2"/>
<sequence>MKYALPFLMLCACASTLPDLPAVQDDTCGANQRAHLIGRDATALERVLILGMVRVIRPDDMVTMDFREDRINFKIDAQEKIVAITCG</sequence>
<dbReference type="PANTHER" id="PTHR39600">
    <property type="entry name" value="PEPTIDASE INHIBITOR I78 FAMILY PROTEIN"/>
    <property type="match status" value="1"/>
</dbReference>
<name>A0A1I6HXI4_9RHOB</name>
<proteinExistence type="predicted"/>
<evidence type="ECO:0000313" key="2">
    <source>
        <dbReference type="Proteomes" id="UP000199478"/>
    </source>
</evidence>
<protein>
    <submittedName>
        <fullName evidence="1">Peptidase inhibitor I78 family protein</fullName>
    </submittedName>
</protein>
<dbReference type="AlphaFoldDB" id="A0A1I6HXI4"/>
<keyword evidence="2" id="KW-1185">Reference proteome</keyword>
<accession>A0A1I6HXI4</accession>